<evidence type="ECO:0000313" key="1">
    <source>
        <dbReference type="EMBL" id="MBB3149444.1"/>
    </source>
</evidence>
<dbReference type="AlphaFoldDB" id="A0A839UI16"/>
<dbReference type="Proteomes" id="UP000554520">
    <property type="component" value="Unassembled WGS sequence"/>
</dbReference>
<sequence length="200" mass="22740">MKFETSPQTLRNLIDAMLRKSYPRPQFLRAIYGGRKQSSIVDEHADAIVLMVAEVICRTYCIYRGEDRTFSTYEADNVLGFACDLVRSHDEENADRNDDYSVNPYCQYGLPKNIEATLIAVTELLITTFNEQVELINSCLLGDKQQERLLAQRILVTDPAGRQLINEMARTFPQLNGRHLVWLTRMAISGCAAASLLIEF</sequence>
<dbReference type="RefSeq" id="WP_183665213.1">
    <property type="nucleotide sequence ID" value="NZ_JACHXN010000032.1"/>
</dbReference>
<organism evidence="1 2">
    <name type="scientific">Phyllobacterium trifolii</name>
    <dbReference type="NCBI Taxonomy" id="300193"/>
    <lineage>
        <taxon>Bacteria</taxon>
        <taxon>Pseudomonadati</taxon>
        <taxon>Pseudomonadota</taxon>
        <taxon>Alphaproteobacteria</taxon>
        <taxon>Hyphomicrobiales</taxon>
        <taxon>Phyllobacteriaceae</taxon>
        <taxon>Phyllobacterium</taxon>
    </lineage>
</organism>
<dbReference type="EMBL" id="JACHXN010000032">
    <property type="protein sequence ID" value="MBB3149444.1"/>
    <property type="molecule type" value="Genomic_DNA"/>
</dbReference>
<gene>
    <name evidence="1" type="ORF">FHS21_005897</name>
</gene>
<accession>A0A839UI16</accession>
<comment type="caution">
    <text evidence="1">The sequence shown here is derived from an EMBL/GenBank/DDBJ whole genome shotgun (WGS) entry which is preliminary data.</text>
</comment>
<proteinExistence type="predicted"/>
<reference evidence="1 2" key="1">
    <citation type="submission" date="2020-08" db="EMBL/GenBank/DDBJ databases">
        <title>Genomic Encyclopedia of Type Strains, Phase III (KMG-III): the genomes of soil and plant-associated and newly described type strains.</title>
        <authorList>
            <person name="Whitman W."/>
        </authorList>
    </citation>
    <scope>NUCLEOTIDE SEQUENCE [LARGE SCALE GENOMIC DNA]</scope>
    <source>
        <strain evidence="1 2">CECT 7015</strain>
    </source>
</reference>
<evidence type="ECO:0000313" key="2">
    <source>
        <dbReference type="Proteomes" id="UP000554520"/>
    </source>
</evidence>
<keyword evidence="2" id="KW-1185">Reference proteome</keyword>
<protein>
    <submittedName>
        <fullName evidence="1">Uncharacterized protein</fullName>
    </submittedName>
</protein>
<name>A0A839UI16_9HYPH</name>